<evidence type="ECO:0000259" key="4">
    <source>
        <dbReference type="Pfam" id="PF01757"/>
    </source>
</evidence>
<organism evidence="5 6">
    <name type="scientific">Cohnella faecalis</name>
    <dbReference type="NCBI Taxonomy" id="2315694"/>
    <lineage>
        <taxon>Bacteria</taxon>
        <taxon>Bacillati</taxon>
        <taxon>Bacillota</taxon>
        <taxon>Bacilli</taxon>
        <taxon>Bacillales</taxon>
        <taxon>Paenibacillaceae</taxon>
        <taxon>Cohnella</taxon>
    </lineage>
</organism>
<sequence length="339" mass="38339">MSSQKILTSQRILGYDLSRTFAVIFVFVAHIILAQWDNKYSTIFFTSFSPGVTMSLLGFVSACLLANSESVDNKFSHFLFRRITRIYLPMILCLTFAAILAKSLGTSIQSDHLIYHYLGAALFFDWLKVPNNASVGWGLWFVTAILIMYVLLPVLKLAFKHRNGRLHFILFYILCVTINIVSVPPESSFWNVAVSFGFGVYLASNGLLSKVLNLKLVWAVPLAILLLFICSLCSAGIIHFDIRKLLFPLYPIAFMPIFFSLASRISGLLEKSISKFSEISFEFYMLQFYFINGGFTKIFGGQFHLVWQIVIGFCAALLVSILLAEIGKRLRRAADNYFL</sequence>
<feature type="transmembrane region" description="Helical" evidence="3">
    <location>
        <begin position="166"/>
        <end position="183"/>
    </location>
</feature>
<feature type="domain" description="Acyltransferase 3" evidence="4">
    <location>
        <begin position="14"/>
        <end position="324"/>
    </location>
</feature>
<dbReference type="EMBL" id="QXJM01000039">
    <property type="protein sequence ID" value="RIE02085.1"/>
    <property type="molecule type" value="Genomic_DNA"/>
</dbReference>
<evidence type="ECO:0000256" key="2">
    <source>
        <dbReference type="ARBA" id="ARBA00007400"/>
    </source>
</evidence>
<feature type="transmembrane region" description="Helical" evidence="3">
    <location>
        <begin position="12"/>
        <end position="36"/>
    </location>
</feature>
<evidence type="ECO:0000256" key="3">
    <source>
        <dbReference type="SAM" id="Phobius"/>
    </source>
</evidence>
<dbReference type="InterPro" id="IPR002656">
    <property type="entry name" value="Acyl_transf_3_dom"/>
</dbReference>
<accession>A0A398CI94</accession>
<dbReference type="Pfam" id="PF01757">
    <property type="entry name" value="Acyl_transf_3"/>
    <property type="match status" value="1"/>
</dbReference>
<feature type="transmembrane region" description="Helical" evidence="3">
    <location>
        <begin position="216"/>
        <end position="238"/>
    </location>
</feature>
<keyword evidence="3" id="KW-0812">Transmembrane</keyword>
<feature type="transmembrane region" description="Helical" evidence="3">
    <location>
        <begin position="86"/>
        <end position="105"/>
    </location>
</feature>
<evidence type="ECO:0000313" key="6">
    <source>
        <dbReference type="Proteomes" id="UP000266340"/>
    </source>
</evidence>
<keyword evidence="6" id="KW-1185">Reference proteome</keyword>
<dbReference type="AlphaFoldDB" id="A0A398CI94"/>
<reference evidence="5 6" key="1">
    <citation type="submission" date="2018-09" db="EMBL/GenBank/DDBJ databases">
        <title>Cohnella cavernae sp. nov., isolated from a karst cave.</title>
        <authorList>
            <person name="Zhu H."/>
        </authorList>
    </citation>
    <scope>NUCLEOTIDE SEQUENCE [LARGE SCALE GENOMIC DNA]</scope>
    <source>
        <strain evidence="5 6">K2E09-144</strain>
    </source>
</reference>
<protein>
    <recommendedName>
        <fullName evidence="4">Acyltransferase 3 domain-containing protein</fullName>
    </recommendedName>
</protein>
<dbReference type="OrthoDB" id="9553365at2"/>
<dbReference type="Proteomes" id="UP000266340">
    <property type="component" value="Unassembled WGS sequence"/>
</dbReference>
<feature type="transmembrane region" description="Helical" evidence="3">
    <location>
        <begin position="42"/>
        <end position="65"/>
    </location>
</feature>
<name>A0A398CI94_9BACL</name>
<feature type="transmembrane region" description="Helical" evidence="3">
    <location>
        <begin position="305"/>
        <end position="324"/>
    </location>
</feature>
<evidence type="ECO:0000256" key="1">
    <source>
        <dbReference type="ARBA" id="ARBA00004370"/>
    </source>
</evidence>
<evidence type="ECO:0000313" key="5">
    <source>
        <dbReference type="EMBL" id="RIE02085.1"/>
    </source>
</evidence>
<keyword evidence="3" id="KW-0472">Membrane</keyword>
<dbReference type="GO" id="GO:0016747">
    <property type="term" value="F:acyltransferase activity, transferring groups other than amino-acyl groups"/>
    <property type="evidence" value="ECO:0007669"/>
    <property type="project" value="InterPro"/>
</dbReference>
<comment type="caution">
    <text evidence="5">The sequence shown here is derived from an EMBL/GenBank/DDBJ whole genome shotgun (WGS) entry which is preliminary data.</text>
</comment>
<gene>
    <name evidence="5" type="ORF">D3H35_15095</name>
</gene>
<proteinExistence type="inferred from homology"/>
<feature type="transmembrane region" description="Helical" evidence="3">
    <location>
        <begin position="250"/>
        <end position="269"/>
    </location>
</feature>
<comment type="subcellular location">
    <subcellularLocation>
        <location evidence="1">Membrane</location>
    </subcellularLocation>
</comment>
<comment type="similarity">
    <text evidence="2">Belongs to the acyltransferase 3 family.</text>
</comment>
<feature type="transmembrane region" description="Helical" evidence="3">
    <location>
        <begin position="137"/>
        <end position="159"/>
    </location>
</feature>
<keyword evidence="3" id="KW-1133">Transmembrane helix</keyword>
<dbReference type="RefSeq" id="WP_119150125.1">
    <property type="nucleotide sequence ID" value="NZ_JBHSOV010000009.1"/>
</dbReference>